<evidence type="ECO:0000313" key="4">
    <source>
        <dbReference type="Proteomes" id="UP000005237"/>
    </source>
</evidence>
<organism evidence="3 4">
    <name type="scientific">Caenorhabditis japonica</name>
    <dbReference type="NCBI Taxonomy" id="281687"/>
    <lineage>
        <taxon>Eukaryota</taxon>
        <taxon>Metazoa</taxon>
        <taxon>Ecdysozoa</taxon>
        <taxon>Nematoda</taxon>
        <taxon>Chromadorea</taxon>
        <taxon>Rhabditida</taxon>
        <taxon>Rhabditina</taxon>
        <taxon>Rhabditomorpha</taxon>
        <taxon>Rhabditoidea</taxon>
        <taxon>Rhabditidae</taxon>
        <taxon>Peloderinae</taxon>
        <taxon>Caenorhabditis</taxon>
    </lineage>
</organism>
<keyword evidence="4" id="KW-1185">Reference proteome</keyword>
<dbReference type="Proteomes" id="UP000005237">
    <property type="component" value="Unassembled WGS sequence"/>
</dbReference>
<evidence type="ECO:0000256" key="1">
    <source>
        <dbReference type="ARBA" id="ARBA00004123"/>
    </source>
</evidence>
<dbReference type="InterPro" id="IPR009057">
    <property type="entry name" value="Homeodomain-like_sf"/>
</dbReference>
<evidence type="ECO:0000259" key="2">
    <source>
        <dbReference type="Pfam" id="PF11427"/>
    </source>
</evidence>
<reference evidence="4" key="1">
    <citation type="submission" date="2010-08" db="EMBL/GenBank/DDBJ databases">
        <authorList>
            <consortium name="Caenorhabditis japonica Sequencing Consortium"/>
            <person name="Wilson R.K."/>
        </authorList>
    </citation>
    <scope>NUCLEOTIDE SEQUENCE [LARGE SCALE GENOMIC DNA]</scope>
    <source>
        <strain evidence="4">DF5081</strain>
    </source>
</reference>
<dbReference type="Gene3D" id="3.30.420.10">
    <property type="entry name" value="Ribonuclease H-like superfamily/Ribonuclease H"/>
    <property type="match status" value="1"/>
</dbReference>
<dbReference type="Pfam" id="PF11427">
    <property type="entry name" value="HTH_Tnp_Tc3_1"/>
    <property type="match status" value="1"/>
</dbReference>
<comment type="subcellular location">
    <subcellularLocation>
        <location evidence="1">Nucleus</location>
    </subcellularLocation>
</comment>
<dbReference type="GO" id="GO:0005634">
    <property type="term" value="C:nucleus"/>
    <property type="evidence" value="ECO:0007669"/>
    <property type="project" value="UniProtKB-SubCell"/>
</dbReference>
<dbReference type="GO" id="GO:0003677">
    <property type="term" value="F:DNA binding"/>
    <property type="evidence" value="ECO:0007669"/>
    <property type="project" value="InterPro"/>
</dbReference>
<protein>
    <submittedName>
        <fullName evidence="3">HTH_Tnp_Tc3_1 domain-containing protein</fullName>
    </submittedName>
</protein>
<feature type="domain" description="Tc3 transposase DNA binding" evidence="2">
    <location>
        <begin position="27"/>
        <end position="66"/>
    </location>
</feature>
<reference evidence="3" key="2">
    <citation type="submission" date="2022-06" db="UniProtKB">
        <authorList>
            <consortium name="EnsemblMetazoa"/>
        </authorList>
    </citation>
    <scope>IDENTIFICATION</scope>
    <source>
        <strain evidence="3">DF5081</strain>
    </source>
</reference>
<evidence type="ECO:0000313" key="3">
    <source>
        <dbReference type="EnsemblMetazoa" id="CJA32971b.1"/>
    </source>
</evidence>
<dbReference type="InterPro" id="IPR025898">
    <property type="entry name" value="Tc3_transposase_DNA-bd_dom"/>
</dbReference>
<dbReference type="InterPro" id="IPR036397">
    <property type="entry name" value="RNaseH_sf"/>
</dbReference>
<dbReference type="Gene3D" id="1.10.10.60">
    <property type="entry name" value="Homeodomain-like"/>
    <property type="match status" value="1"/>
</dbReference>
<dbReference type="AlphaFoldDB" id="A0A8R1IBZ9"/>
<name>A0A8R1IBZ9_CAEJA</name>
<dbReference type="SUPFAM" id="SSF46689">
    <property type="entry name" value="Homeodomain-like"/>
    <property type="match status" value="1"/>
</dbReference>
<accession>A0A8R1IBZ9</accession>
<proteinExistence type="predicted"/>
<dbReference type="EnsemblMetazoa" id="CJA32971b.1">
    <property type="protein sequence ID" value="CJA32971b.1"/>
    <property type="gene ID" value="WBGene00208818"/>
</dbReference>
<sequence length="164" mass="19450">MMFRNSTSYQLIHYQRFHRYVPFFLTSEEQSQIDLMVQLGISFSEMRKKIHRIPDYIQRHVQNPMTFRITKIPGRPRMLLYGPMRRSSVSMVRMGPIHVGVTSERLFSRRNFGGGSLMVWSCKMNSIDYQSTLQKGIIPYFNRGNRRKTHLFQQENAAIHIMDS</sequence>